<gene>
    <name evidence="1" type="ORF">CRV06_05305</name>
</gene>
<reference evidence="1 2" key="1">
    <citation type="submission" date="2017-10" db="EMBL/GenBank/DDBJ databases">
        <title>Genomics of the genus Arcobacter.</title>
        <authorList>
            <person name="Perez-Cataluna A."/>
            <person name="Figueras M.J."/>
        </authorList>
    </citation>
    <scope>NUCLEOTIDE SEQUENCE [LARGE SCALE GENOMIC DNA]</scope>
    <source>
        <strain evidence="1 2">DSM 24636</strain>
    </source>
</reference>
<dbReference type="OrthoDB" id="6479251at2"/>
<evidence type="ECO:0000313" key="1">
    <source>
        <dbReference type="EMBL" id="RXJ63611.1"/>
    </source>
</evidence>
<keyword evidence="2" id="KW-1185">Reference proteome</keyword>
<protein>
    <recommendedName>
        <fullName evidence="3">DnaA N-terminal domain-containing protein</fullName>
    </recommendedName>
</protein>
<comment type="caution">
    <text evidence="1">The sequence shown here is derived from an EMBL/GenBank/DDBJ whole genome shotgun (WGS) entry which is preliminary data.</text>
</comment>
<dbReference type="Proteomes" id="UP000290191">
    <property type="component" value="Unassembled WGS sequence"/>
</dbReference>
<sequence>MNYLVEKTKLTIEPNLAKEIGLNEAIFIKQLDYWLKKSTKLIDDKKWVFNTVDQWQIQFPFWSKNTVIRTIEKLKKNGCIYVKQLDTNLLNRTNWYSINYEKIEELKLKINKEKPLPKSEKKVEKLQKKLPNEGAERYSKEFLAFWEFYPKKYGKRGAYNEFKQLNQKLQAQAIYGAQKYSLQTSQTEEKFIKIAKKWLSEGYYEDYEIKSTDIVQRQSQDTVAVLNQKITELIKITDLAEVEIWNQMRGKNYIFSSNEQSILKNLGNDIDAYKEMEFRPGEIKAYLRGVLE</sequence>
<evidence type="ECO:0008006" key="3">
    <source>
        <dbReference type="Google" id="ProtNLM"/>
    </source>
</evidence>
<organism evidence="1 2">
    <name type="scientific">Halarcobacter anaerophilus</name>
    <dbReference type="NCBI Taxonomy" id="877500"/>
    <lineage>
        <taxon>Bacteria</taxon>
        <taxon>Pseudomonadati</taxon>
        <taxon>Campylobacterota</taxon>
        <taxon>Epsilonproteobacteria</taxon>
        <taxon>Campylobacterales</taxon>
        <taxon>Arcobacteraceae</taxon>
        <taxon>Halarcobacter</taxon>
    </lineage>
</organism>
<dbReference type="AlphaFoldDB" id="A0A4Q0Y5H8"/>
<evidence type="ECO:0000313" key="2">
    <source>
        <dbReference type="Proteomes" id="UP000290191"/>
    </source>
</evidence>
<proteinExistence type="predicted"/>
<dbReference type="RefSeq" id="WP_129081656.1">
    <property type="nucleotide sequence ID" value="NZ_CP041070.1"/>
</dbReference>
<accession>A0A4Q0Y5H8</accession>
<dbReference type="EMBL" id="PDKO01000003">
    <property type="protein sequence ID" value="RXJ63611.1"/>
    <property type="molecule type" value="Genomic_DNA"/>
</dbReference>
<name>A0A4Q0Y5H8_9BACT</name>